<name>A0ABS2K0Q4_9GAMM</name>
<keyword evidence="3" id="KW-1185">Reference proteome</keyword>
<protein>
    <submittedName>
        <fullName evidence="2">Uncharacterized protein</fullName>
    </submittedName>
</protein>
<feature type="region of interest" description="Disordered" evidence="1">
    <location>
        <begin position="171"/>
        <end position="191"/>
    </location>
</feature>
<sequence>MPYRHAVNRLSRSRYILGGALLLLACVAPMRDLQAKTTTSSHKSTSSEPSSSLAIQVNNDRLTLTVAKAPQVYLTGVIDANAPQRFATMVQTGKIAPGSDIYLNATGDDIHAGIALGRLFRQGSMVTHLGTPRLPRHTGMVGKPATCTGACAYAFLGGLYRWAPTGADRIGFPSASANDPKPASADQAPQTPDEFTAYLKDMDIDASALMPLLAAGHGEMVWLTADQMIASRLANNGRLPLVATYQLQEGAPYLVLDEVKRGGEHRMTLQCKKEGVTLTAYNTIGADHARQIVARSARSFFEINRVESQPQQQDNATVDDQSVVVTRTYPASQLGSLISAHTIGAWVRDRSSSLRYGFEFELDGLDRIMNTYYQSCWQYAPWQAPSQKS</sequence>
<proteinExistence type="predicted"/>
<dbReference type="RefSeq" id="WP_204680364.1">
    <property type="nucleotide sequence ID" value="NZ_BSNR01000011.1"/>
</dbReference>
<evidence type="ECO:0000313" key="3">
    <source>
        <dbReference type="Proteomes" id="UP001430149"/>
    </source>
</evidence>
<comment type="caution">
    <text evidence="2">The sequence shown here is derived from an EMBL/GenBank/DDBJ whole genome shotgun (WGS) entry which is preliminary data.</text>
</comment>
<gene>
    <name evidence="2" type="ORF">ISP19_05540</name>
</gene>
<dbReference type="EMBL" id="JADIKE010000029">
    <property type="protein sequence ID" value="MBM7124837.1"/>
    <property type="molecule type" value="Genomic_DNA"/>
</dbReference>
<organism evidence="2 3">
    <name type="scientific">Dyella flava</name>
    <dbReference type="NCBI Taxonomy" id="1920170"/>
    <lineage>
        <taxon>Bacteria</taxon>
        <taxon>Pseudomonadati</taxon>
        <taxon>Pseudomonadota</taxon>
        <taxon>Gammaproteobacteria</taxon>
        <taxon>Lysobacterales</taxon>
        <taxon>Rhodanobacteraceae</taxon>
        <taxon>Dyella</taxon>
    </lineage>
</organism>
<reference evidence="2" key="1">
    <citation type="submission" date="2020-10" db="EMBL/GenBank/DDBJ databases">
        <title>Phylogeny of dyella-like bacteria.</title>
        <authorList>
            <person name="Fu J."/>
        </authorList>
    </citation>
    <scope>NUCLEOTIDE SEQUENCE</scope>
    <source>
        <strain evidence="2">DHOC52</strain>
    </source>
</reference>
<dbReference type="Proteomes" id="UP001430149">
    <property type="component" value="Unassembled WGS sequence"/>
</dbReference>
<dbReference type="PROSITE" id="PS51257">
    <property type="entry name" value="PROKAR_LIPOPROTEIN"/>
    <property type="match status" value="1"/>
</dbReference>
<evidence type="ECO:0000313" key="2">
    <source>
        <dbReference type="EMBL" id="MBM7124837.1"/>
    </source>
</evidence>
<evidence type="ECO:0000256" key="1">
    <source>
        <dbReference type="SAM" id="MobiDB-lite"/>
    </source>
</evidence>
<accession>A0ABS2K0Q4</accession>